<dbReference type="Pfam" id="PF13894">
    <property type="entry name" value="zf-C2H2_4"/>
    <property type="match status" value="1"/>
</dbReference>
<evidence type="ECO:0000256" key="3">
    <source>
        <dbReference type="SAM" id="MobiDB-lite"/>
    </source>
</evidence>
<accession>A0A226D596</accession>
<feature type="compositionally biased region" description="Basic and acidic residues" evidence="3">
    <location>
        <begin position="157"/>
        <end position="181"/>
    </location>
</feature>
<evidence type="ECO:0000259" key="4">
    <source>
        <dbReference type="PROSITE" id="PS50157"/>
    </source>
</evidence>
<proteinExistence type="predicted"/>
<dbReference type="Proteomes" id="UP000198287">
    <property type="component" value="Unassembled WGS sequence"/>
</dbReference>
<keyword evidence="1" id="KW-0862">Zinc</keyword>
<keyword evidence="5" id="KW-0238">DNA-binding</keyword>
<gene>
    <name evidence="5" type="ORF">Fcan01_25246</name>
</gene>
<feature type="region of interest" description="Disordered" evidence="3">
    <location>
        <begin position="127"/>
        <end position="215"/>
    </location>
</feature>
<dbReference type="GO" id="GO:0008270">
    <property type="term" value="F:zinc ion binding"/>
    <property type="evidence" value="ECO:0007669"/>
    <property type="project" value="UniProtKB-KW"/>
</dbReference>
<dbReference type="EMBL" id="LNIX01000036">
    <property type="protein sequence ID" value="OXA39917.1"/>
    <property type="molecule type" value="Genomic_DNA"/>
</dbReference>
<feature type="compositionally biased region" description="Polar residues" evidence="3">
    <location>
        <begin position="277"/>
        <end position="289"/>
    </location>
</feature>
<keyword evidence="2" id="KW-0175">Coiled coil</keyword>
<sequence>MEMDQVEQLLIGLQVAVGKFFDEKYPAFFQSAFVKHFEARVNTRMTLFEGLINDRMDRIEEKIVHLEEQFGELRRQHDSTEEKISKIGKAFETVEAWMKIMERQISEKCEEKKYDDRFHTLEEKMATAFGRNPQDNEEGDGLVQTDQTMPRLTPHVDSMETNRDGERRERFANKDNSDGRKPNTSGYGGHHSKNKANLMKPPGRESGSRNYARWGEGDGDELFILQAPPPPKKANPENHRQKVETASRLDFLINVNASDDGDIDDIEILDVMESMDRNNSMGSGASKISSIMGKSRKSGKIGPVEKQRTLDGRIQKSKDKARPFACTSCPLTYVTKTSLTRHVKTHHGNKFACDFEGCLQEFVTGSQLRGHKLHHNRIPKNLQF</sequence>
<evidence type="ECO:0000313" key="5">
    <source>
        <dbReference type="EMBL" id="OXA39917.1"/>
    </source>
</evidence>
<evidence type="ECO:0000313" key="6">
    <source>
        <dbReference type="Proteomes" id="UP000198287"/>
    </source>
</evidence>
<reference evidence="5 6" key="1">
    <citation type="submission" date="2015-12" db="EMBL/GenBank/DDBJ databases">
        <title>The genome of Folsomia candida.</title>
        <authorList>
            <person name="Faddeeva A."/>
            <person name="Derks M.F."/>
            <person name="Anvar Y."/>
            <person name="Smit S."/>
            <person name="Van Straalen N."/>
            <person name="Roelofs D."/>
        </authorList>
    </citation>
    <scope>NUCLEOTIDE SEQUENCE [LARGE SCALE GENOMIC DNA]</scope>
    <source>
        <strain evidence="5 6">VU population</strain>
        <tissue evidence="5">Whole body</tissue>
    </source>
</reference>
<dbReference type="SMART" id="SM00355">
    <property type="entry name" value="ZnF_C2H2"/>
    <property type="match status" value="2"/>
</dbReference>
<name>A0A226D596_FOLCA</name>
<keyword evidence="6" id="KW-1185">Reference proteome</keyword>
<organism evidence="5 6">
    <name type="scientific">Folsomia candida</name>
    <name type="common">Springtail</name>
    <dbReference type="NCBI Taxonomy" id="158441"/>
    <lineage>
        <taxon>Eukaryota</taxon>
        <taxon>Metazoa</taxon>
        <taxon>Ecdysozoa</taxon>
        <taxon>Arthropoda</taxon>
        <taxon>Hexapoda</taxon>
        <taxon>Collembola</taxon>
        <taxon>Entomobryomorpha</taxon>
        <taxon>Isotomoidea</taxon>
        <taxon>Isotomidae</taxon>
        <taxon>Proisotominae</taxon>
        <taxon>Folsomia</taxon>
    </lineage>
</organism>
<evidence type="ECO:0000256" key="1">
    <source>
        <dbReference type="PROSITE-ProRule" id="PRU00042"/>
    </source>
</evidence>
<evidence type="ECO:0000256" key="2">
    <source>
        <dbReference type="SAM" id="Coils"/>
    </source>
</evidence>
<dbReference type="GO" id="GO:0003677">
    <property type="term" value="F:DNA binding"/>
    <property type="evidence" value="ECO:0007669"/>
    <property type="project" value="UniProtKB-KW"/>
</dbReference>
<dbReference type="InterPro" id="IPR013087">
    <property type="entry name" value="Znf_C2H2_type"/>
</dbReference>
<dbReference type="AlphaFoldDB" id="A0A226D596"/>
<dbReference type="SUPFAM" id="SSF57667">
    <property type="entry name" value="beta-beta-alpha zinc fingers"/>
    <property type="match status" value="1"/>
</dbReference>
<comment type="caution">
    <text evidence="5">The sequence shown here is derived from an EMBL/GenBank/DDBJ whole genome shotgun (WGS) entry which is preliminary data.</text>
</comment>
<dbReference type="InterPro" id="IPR036236">
    <property type="entry name" value="Znf_C2H2_sf"/>
</dbReference>
<feature type="coiled-coil region" evidence="2">
    <location>
        <begin position="56"/>
        <end position="83"/>
    </location>
</feature>
<keyword evidence="1" id="KW-0863">Zinc-finger</keyword>
<dbReference type="PROSITE" id="PS50157">
    <property type="entry name" value="ZINC_FINGER_C2H2_2"/>
    <property type="match status" value="1"/>
</dbReference>
<dbReference type="Gene3D" id="3.30.160.60">
    <property type="entry name" value="Classic Zinc Finger"/>
    <property type="match status" value="1"/>
</dbReference>
<feature type="region of interest" description="Disordered" evidence="3">
    <location>
        <begin position="277"/>
        <end position="302"/>
    </location>
</feature>
<keyword evidence="1" id="KW-0479">Metal-binding</keyword>
<feature type="domain" description="C2H2-type" evidence="4">
    <location>
        <begin position="324"/>
        <end position="351"/>
    </location>
</feature>
<protein>
    <submittedName>
        <fullName evidence="5">DNA-binding protein creA</fullName>
    </submittedName>
</protein>
<dbReference type="PROSITE" id="PS00028">
    <property type="entry name" value="ZINC_FINGER_C2H2_1"/>
    <property type="match status" value="2"/>
</dbReference>